<dbReference type="Gene3D" id="3.40.50.300">
    <property type="entry name" value="P-loop containing nucleotide triphosphate hydrolases"/>
    <property type="match status" value="3"/>
</dbReference>
<dbReference type="Pfam" id="PF13086">
    <property type="entry name" value="AAA_11"/>
    <property type="match status" value="1"/>
</dbReference>
<dbReference type="InterPro" id="IPR027417">
    <property type="entry name" value="P-loop_NTPase"/>
</dbReference>
<dbReference type="GeneID" id="119739138"/>
<comment type="subcellular location">
    <subcellularLocation>
        <location evidence="1">Cytoplasm</location>
    </subcellularLocation>
</comment>
<reference evidence="10" key="1">
    <citation type="submission" date="2022-11" db="UniProtKB">
        <authorList>
            <consortium name="EnsemblMetazoa"/>
        </authorList>
    </citation>
    <scope>IDENTIFICATION</scope>
</reference>
<name>A0A914B276_PATMI</name>
<evidence type="ECO:0000259" key="9">
    <source>
        <dbReference type="PROSITE" id="PS51981"/>
    </source>
</evidence>
<accession>A0A914B276</accession>
<dbReference type="InterPro" id="IPR047187">
    <property type="entry name" value="SF1_C_Upf1"/>
</dbReference>
<keyword evidence="11" id="KW-1185">Reference proteome</keyword>
<evidence type="ECO:0000313" key="10">
    <source>
        <dbReference type="EnsemblMetazoa" id="XP_038069894.1"/>
    </source>
</evidence>
<dbReference type="GO" id="GO:0005737">
    <property type="term" value="C:cytoplasm"/>
    <property type="evidence" value="ECO:0007669"/>
    <property type="project" value="UniProtKB-SubCell"/>
</dbReference>
<dbReference type="EnsemblMetazoa" id="XM_038213966.1">
    <property type="protein sequence ID" value="XP_038069894.1"/>
    <property type="gene ID" value="LOC119739138"/>
</dbReference>
<feature type="region of interest" description="Disordered" evidence="8">
    <location>
        <begin position="117"/>
        <end position="174"/>
    </location>
</feature>
<evidence type="ECO:0000256" key="7">
    <source>
        <dbReference type="ARBA" id="ARBA00022859"/>
    </source>
</evidence>
<dbReference type="Proteomes" id="UP000887568">
    <property type="component" value="Unplaced"/>
</dbReference>
<dbReference type="InterPro" id="IPR045055">
    <property type="entry name" value="DNA2/NAM7-like"/>
</dbReference>
<dbReference type="RefSeq" id="XP_038069894.1">
    <property type="nucleotide sequence ID" value="XM_038213966.1"/>
</dbReference>
<feature type="compositionally biased region" description="Basic and acidic residues" evidence="8">
    <location>
        <begin position="138"/>
        <end position="149"/>
    </location>
</feature>
<sequence>MDSKEQRQSVFKRLGKPTNAKDSRRIFETSGSPTYREYQTESVCDSSVPCHSGRSEKQLAMSSRKRHCTKTIEDDGQLGRGLTSSKRPRESHNSGHFGDHWGNRRLSDDRPGCSFWDERSRGKSDSRSPGLLQGTYDQRAENRKWESATRKPPRGSRQEEKSRDQIKEQTRRDLRQLTSLDTGTKIASWLACRPECLATIVGMEEMSEDDMEKLLRVLARACTEGTYFQSMLKIVLNAVADSQFFKKHLPEWIMRIRFSDKFETIVGDICSLCSSILQIFPKQAVHVALVLSLLYANYHSQMKQKECSSGDNMLDKIRELIDDCNVTLSEVQDMQKHKALNKFRKMCIIPDLDEIRIDVKPILNPNLKHGAYDSVDSYLDTQFRLLREDFVAPLRAGICSFIKQQQGESAQKRVDDVRVYRKVHIMQPVCGLDGVSYSVKFDISGWNPRRLASQKILRYGSLVCLSADEFMNICFAVVTNRDQLAKGIVDIHFQETVTDCDVYNTEYIMAESDAFFEAYRPVLKGLQQITQGTLPLKKYIIEASCLVSAPQFLQDAPQANYDLTSLFKPECAFQALRRSARMSNQQIISDQTPPPHSPTRSPTTSSSDESAPWRSSAYTQPSFGSVWTCYRFDQEKGRKNSEKRGISNLCETKILEDSSNPGQIPIRRFEAWPGESVTCLDESQRRAVYAALTQELAVIQGPPGTGKTYVGLKIMEVLLNKRNRDVWSGEKIKRPILVVCYTNHALDQFLEGILQFEGDVVRIGSRSKSQTLEKYNLKHVKQQKLQAIDDEERLDIIKDKLRLLRNRDACKRSIEDKVREASAFTKAVIGFKKLERVMTPRHIQSLCSRPITDSAIISHWLELESFLLNYSRSRLHLEQVRGHQDDVYQEDLDSEEERMLDDELDGTSTFTRIAKRGSVTEHTGGDFILEQFKIVVERGEDGPNKQDKLKALQYIERHMRSTDRLSQNEANEINDVWNLHIEDKWKLYRHWVDMYRTDCLNATSKPTQEYDILTPAIKEIENVEVCRILRDVKVIGMTTTGAAKWQSVLQQVGPRIVVVEEAAEVMEAHVITTLSQHCQHLILIGDHQQLKPNPAVYRLAKQYNLDISLFERLVNNNFPLQTLARQHRMRPEISEIMRNHFYKDLQDDDSVLGKEKVRGITKNMFFINHGFTEDSCDDGMKSHSSKHEADMIVALSKYLLQQGYSASQVTILTVYTGQLLSIKALLRDDPNLDGVRVSVVDNYQGEESDIVLLSLVRSNDEGVIGFLSTHNRICVMLSRAKLGLFCIGNFDQLAAKSDKWKAITGEMREKQLLGDSLVLACSVHPEVETKVACAADFKKVPDGGCTRPCEFRLTCGHVCTRSCHPDDRSHTRFVCRKPCERAFCEAKHKCPNLCGEECPRVCEHTVVKQLPGCDHSAKMKCFNNPAYFDCVEKCGKQLQCGHTCRNKCGQPCIDRRCVEKVLRSDLPCGHQEMMPCSDDADQCPALCGNILACGHKCPGKCSSCLGGRLHVSCKLKCGRILVCGHKCRFPCASNCPPCQAKCENRCIHSECKKKCWEPCTPCQEPCKWKCRHHKCGKKCSEPCDRPPCDKPCMKRLRPIKKCGHPCIGMCGEPCPTKCRVCDKKEVTEIFFGCEDEDGATFVQLRDCGHVIEVSGLDQWMKQTDHSPSEFADGNDADRPVDAEEPTSVSIQLKSCPKCKTPIRRSTRYGSIINKMLEDIERVKSQVIGESDQNNQRKREIKSMLSEVKESRPFNEKSVDTIAKPLRSESPSLYELNLLHNQTNFAIEVVKLDKRLAQKVMESLLYLQTATNTKQVARRLFNPARPFRGTEQELLDFPNELRRLNLCIDACEFTDVLQTSQSGIEELKSQMKKVNQLLLSGKPLTSDGELETTELLQKIGKSVGGLGVSEQTKVMIVKAMGLSKGHWYKCPNGHVYAIGECGGAMQSAKCPACQAEIGGASHQLASGNSVASEMDGAQYAAWSEQANLANYDL</sequence>
<dbReference type="PROSITE" id="PS51981">
    <property type="entry name" value="ZF_RZ"/>
    <property type="match status" value="1"/>
</dbReference>
<feature type="compositionally biased region" description="Low complexity" evidence="8">
    <location>
        <begin position="598"/>
        <end position="612"/>
    </location>
</feature>
<dbReference type="CDD" id="cd17936">
    <property type="entry name" value="EEXXEc_NFX1"/>
    <property type="match status" value="1"/>
</dbReference>
<evidence type="ECO:0000313" key="11">
    <source>
        <dbReference type="Proteomes" id="UP000887568"/>
    </source>
</evidence>
<dbReference type="InterPro" id="IPR057373">
    <property type="entry name" value="ZNFX1"/>
</dbReference>
<dbReference type="GO" id="GO:0031048">
    <property type="term" value="P:regulatory ncRNA-mediated heterochromatin formation"/>
    <property type="evidence" value="ECO:0007669"/>
    <property type="project" value="TreeGrafter"/>
</dbReference>
<organism evidence="10 11">
    <name type="scientific">Patiria miniata</name>
    <name type="common">Bat star</name>
    <name type="synonym">Asterina miniata</name>
    <dbReference type="NCBI Taxonomy" id="46514"/>
    <lineage>
        <taxon>Eukaryota</taxon>
        <taxon>Metazoa</taxon>
        <taxon>Echinodermata</taxon>
        <taxon>Eleutherozoa</taxon>
        <taxon>Asterozoa</taxon>
        <taxon>Asteroidea</taxon>
        <taxon>Valvatacea</taxon>
        <taxon>Valvatida</taxon>
        <taxon>Asterinidae</taxon>
        <taxon>Patiria</taxon>
    </lineage>
</organism>
<dbReference type="InterPro" id="IPR046439">
    <property type="entry name" value="ZF_RZ_dom"/>
</dbReference>
<dbReference type="SUPFAM" id="SSF52540">
    <property type="entry name" value="P-loop containing nucleoside triphosphate hydrolases"/>
    <property type="match status" value="1"/>
</dbReference>
<dbReference type="OMA" id="WNPERIN"/>
<proteinExistence type="predicted"/>
<evidence type="ECO:0000256" key="1">
    <source>
        <dbReference type="ARBA" id="ARBA00004496"/>
    </source>
</evidence>
<evidence type="ECO:0000256" key="4">
    <source>
        <dbReference type="ARBA" id="ARBA00022737"/>
    </source>
</evidence>
<dbReference type="GO" id="GO:0004386">
    <property type="term" value="F:helicase activity"/>
    <property type="evidence" value="ECO:0007669"/>
    <property type="project" value="InterPro"/>
</dbReference>
<dbReference type="GO" id="GO:0008270">
    <property type="term" value="F:zinc ion binding"/>
    <property type="evidence" value="ECO:0007669"/>
    <property type="project" value="UniProtKB-KW"/>
</dbReference>
<keyword evidence="4" id="KW-0677">Repeat</keyword>
<dbReference type="PANTHER" id="PTHR10887:SF341">
    <property type="entry name" value="NFX1-TYPE ZINC FINGER-CONTAINING PROTEIN 1"/>
    <property type="match status" value="1"/>
</dbReference>
<dbReference type="CDD" id="cd18808">
    <property type="entry name" value="SF1_C_Upf1"/>
    <property type="match status" value="1"/>
</dbReference>
<keyword evidence="3" id="KW-0479">Metal-binding</keyword>
<dbReference type="PANTHER" id="PTHR10887">
    <property type="entry name" value="DNA2/NAM7 HELICASE FAMILY"/>
    <property type="match status" value="1"/>
</dbReference>
<dbReference type="Pfam" id="PF13087">
    <property type="entry name" value="AAA_12"/>
    <property type="match status" value="1"/>
</dbReference>
<dbReference type="InterPro" id="IPR041677">
    <property type="entry name" value="DNA2/NAM7_AAA_11"/>
</dbReference>
<feature type="region of interest" description="Disordered" evidence="8">
    <location>
        <begin position="583"/>
        <end position="617"/>
    </location>
</feature>
<keyword evidence="7" id="KW-0391">Immunity</keyword>
<feature type="compositionally biased region" description="Basic and acidic residues" evidence="8">
    <location>
        <begin position="117"/>
        <end position="126"/>
    </location>
</feature>
<protein>
    <recommendedName>
        <fullName evidence="9">RZ-type domain-containing protein</fullName>
    </recommendedName>
</protein>
<feature type="domain" description="RZ-type" evidence="9">
    <location>
        <begin position="1907"/>
        <end position="1978"/>
    </location>
</feature>
<keyword evidence="5" id="KW-0863">Zinc-finger</keyword>
<evidence type="ECO:0000256" key="8">
    <source>
        <dbReference type="SAM" id="MobiDB-lite"/>
    </source>
</evidence>
<dbReference type="GO" id="GO:0002376">
    <property type="term" value="P:immune system process"/>
    <property type="evidence" value="ECO:0007669"/>
    <property type="project" value="UniProtKB-KW"/>
</dbReference>
<dbReference type="FunFam" id="3.40.50.300:FF:001366">
    <property type="entry name" value="ATP binding protein, putative"/>
    <property type="match status" value="1"/>
</dbReference>
<evidence type="ECO:0000256" key="6">
    <source>
        <dbReference type="ARBA" id="ARBA00022833"/>
    </source>
</evidence>
<dbReference type="OrthoDB" id="2423195at2759"/>
<dbReference type="GO" id="GO:0031380">
    <property type="term" value="C:nuclear RNA-directed RNA polymerase complex"/>
    <property type="evidence" value="ECO:0007669"/>
    <property type="project" value="TreeGrafter"/>
</dbReference>
<feature type="region of interest" description="Disordered" evidence="8">
    <location>
        <begin position="1"/>
        <end position="105"/>
    </location>
</feature>
<dbReference type="InterPro" id="IPR000967">
    <property type="entry name" value="Znf_NFX1"/>
</dbReference>
<dbReference type="Pfam" id="PF20173">
    <property type="entry name" value="ZnF_RZ-type"/>
    <property type="match status" value="1"/>
</dbReference>
<dbReference type="InterPro" id="IPR041679">
    <property type="entry name" value="DNA2/NAM7-like_C"/>
</dbReference>
<keyword evidence="6" id="KW-0862">Zinc</keyword>
<feature type="compositionally biased region" description="Basic and acidic residues" evidence="8">
    <location>
        <begin position="87"/>
        <end position="105"/>
    </location>
</feature>
<keyword evidence="2" id="KW-0963">Cytoplasm</keyword>
<evidence type="ECO:0000256" key="2">
    <source>
        <dbReference type="ARBA" id="ARBA00022490"/>
    </source>
</evidence>
<evidence type="ECO:0000256" key="3">
    <source>
        <dbReference type="ARBA" id="ARBA00022723"/>
    </source>
</evidence>
<feature type="region of interest" description="Disordered" evidence="8">
    <location>
        <begin position="1663"/>
        <end position="1686"/>
    </location>
</feature>
<dbReference type="SMART" id="SM00438">
    <property type="entry name" value="ZnF_NFX"/>
    <property type="match status" value="5"/>
</dbReference>
<dbReference type="Pfam" id="PF25396">
    <property type="entry name" value="ZNFX1"/>
    <property type="match status" value="1"/>
</dbReference>
<feature type="compositionally biased region" description="Basic and acidic residues" evidence="8">
    <location>
        <begin position="156"/>
        <end position="174"/>
    </location>
</feature>
<evidence type="ECO:0000256" key="5">
    <source>
        <dbReference type="ARBA" id="ARBA00022771"/>
    </source>
</evidence>